<protein>
    <submittedName>
        <fullName evidence="1">DUF2292 domain-containing protein</fullName>
    </submittedName>
</protein>
<gene>
    <name evidence="1" type="ORF">AAF454_10325</name>
</gene>
<evidence type="ECO:0000313" key="1">
    <source>
        <dbReference type="EMBL" id="MEL5988793.1"/>
    </source>
</evidence>
<dbReference type="Pfam" id="PF10055">
    <property type="entry name" value="DUF2292"/>
    <property type="match status" value="1"/>
</dbReference>
<dbReference type="RefSeq" id="WP_082701401.1">
    <property type="nucleotide sequence ID" value="NZ_CP147847.1"/>
</dbReference>
<proteinExistence type="predicted"/>
<comment type="caution">
    <text evidence="1">The sequence shown here is derived from an EMBL/GenBank/DDBJ whole genome shotgun (WGS) entry which is preliminary data.</text>
</comment>
<accession>A0ABU9LP72</accession>
<reference evidence="1 2" key="1">
    <citation type="submission" date="2024-04" db="EMBL/GenBank/DDBJ databases">
        <authorList>
            <person name="Wu Y.S."/>
            <person name="Zhang L."/>
        </authorList>
    </citation>
    <scope>NUCLEOTIDE SEQUENCE [LARGE SCALE GENOMIC DNA]</scope>
    <source>
        <strain evidence="1 2">KG-01</strain>
    </source>
</reference>
<evidence type="ECO:0000313" key="2">
    <source>
        <dbReference type="Proteomes" id="UP001398420"/>
    </source>
</evidence>
<organism evidence="1 2">
    <name type="scientific">Kurthia gibsonii</name>
    <dbReference type="NCBI Taxonomy" id="33946"/>
    <lineage>
        <taxon>Bacteria</taxon>
        <taxon>Bacillati</taxon>
        <taxon>Bacillota</taxon>
        <taxon>Bacilli</taxon>
        <taxon>Bacillales</taxon>
        <taxon>Caryophanaceae</taxon>
        <taxon>Kurthia</taxon>
    </lineage>
</organism>
<dbReference type="Proteomes" id="UP001398420">
    <property type="component" value="Unassembled WGS sequence"/>
</dbReference>
<dbReference type="EMBL" id="JBCEWA010000007">
    <property type="protein sequence ID" value="MEL5988793.1"/>
    <property type="molecule type" value="Genomic_DNA"/>
</dbReference>
<sequence>MKKQDHLQQLREKLHEYLPAIQNGSIRIIVQDARVIQIEKVEALYHTK</sequence>
<dbReference type="InterPro" id="IPR018743">
    <property type="entry name" value="DUF2292"/>
</dbReference>
<keyword evidence="2" id="KW-1185">Reference proteome</keyword>
<name>A0ABU9LP72_9BACL</name>